<dbReference type="GO" id="GO:0001734">
    <property type="term" value="F:mRNA m(6)A methyltransferase activity"/>
    <property type="evidence" value="ECO:0007669"/>
    <property type="project" value="UniProtKB-EC"/>
</dbReference>
<gene>
    <name evidence="7" type="ORF">FA14DRAFT_145295</name>
</gene>
<accession>A0A316VCQ5</accession>
<dbReference type="GO" id="GO:0003676">
    <property type="term" value="F:nucleic acid binding"/>
    <property type="evidence" value="ECO:0007669"/>
    <property type="project" value="InterPro"/>
</dbReference>
<dbReference type="InterPro" id="IPR002052">
    <property type="entry name" value="DNA_methylase_N6_adenine_CS"/>
</dbReference>
<keyword evidence="3" id="KW-0808">Transferase</keyword>
<evidence type="ECO:0000256" key="2">
    <source>
        <dbReference type="ARBA" id="ARBA00022603"/>
    </source>
</evidence>
<evidence type="ECO:0000256" key="4">
    <source>
        <dbReference type="ARBA" id="ARBA00022691"/>
    </source>
</evidence>
<proteinExistence type="inferred from homology"/>
<dbReference type="SUPFAM" id="SSF53335">
    <property type="entry name" value="S-adenosyl-L-methionine-dependent methyltransferases"/>
    <property type="match status" value="1"/>
</dbReference>
<organism evidence="7 8">
    <name type="scientific">Meira miltonrushii</name>
    <dbReference type="NCBI Taxonomy" id="1280837"/>
    <lineage>
        <taxon>Eukaryota</taxon>
        <taxon>Fungi</taxon>
        <taxon>Dikarya</taxon>
        <taxon>Basidiomycota</taxon>
        <taxon>Ustilaginomycotina</taxon>
        <taxon>Exobasidiomycetes</taxon>
        <taxon>Exobasidiales</taxon>
        <taxon>Brachybasidiaceae</taxon>
        <taxon>Meira</taxon>
    </lineage>
</organism>
<protein>
    <recommendedName>
        <fullName evidence="1">mRNA m(6)A methyltransferase</fullName>
        <ecNumber evidence="1">2.1.1.348</ecNumber>
    </recommendedName>
</protein>
<dbReference type="RefSeq" id="XP_025355749.1">
    <property type="nucleotide sequence ID" value="XM_025497270.1"/>
</dbReference>
<evidence type="ECO:0000256" key="1">
    <source>
        <dbReference type="ARBA" id="ARBA00012160"/>
    </source>
</evidence>
<dbReference type="GO" id="GO:0036396">
    <property type="term" value="C:RNA N6-methyladenosine methyltransferase complex"/>
    <property type="evidence" value="ECO:0007669"/>
    <property type="project" value="TreeGrafter"/>
</dbReference>
<keyword evidence="2" id="KW-0489">Methyltransferase</keyword>
<dbReference type="GO" id="GO:0032259">
    <property type="term" value="P:methylation"/>
    <property type="evidence" value="ECO:0007669"/>
    <property type="project" value="UniProtKB-KW"/>
</dbReference>
<dbReference type="GO" id="GO:0005634">
    <property type="term" value="C:nucleus"/>
    <property type="evidence" value="ECO:0007669"/>
    <property type="project" value="TreeGrafter"/>
</dbReference>
<sequence>MTEEFGTRGSAASKIAEKYLSQPTAKQKLLLNAFRAPDSRYQPICRFLTLKECALDRSKGKETETTIDDACDDVHFEPIIYPQTDMSLGHCSYLNTCHRTSRCKYLHFNPVRRPNAPPFEWQTIYDDDPMPIRRKQTFVEALIRHPARALHADGLEEWSRDAQHSPELTPAQWIDADLKSFDYSMLGKFDVIVADPPWDIHMSLPYGTMSDDDMRAMPFPQLQDEGFLFLWVTGRAMELGRELLSYWGYTRTDEIIWVKVGQTQRLIRTGRTGHWLNHTKEHCLVGVKVKNNKPDPRLPIVSTLSPPSSVTYPASHAPGIPANKLLPSWANAGLDADVIVAEVRDTSRKPDELYNIIERLCPKGRKIELFGRRHNARPGWITVGNQLKGDHIVDVDLKRNVEAWRRKAARA</sequence>
<evidence type="ECO:0000313" key="8">
    <source>
        <dbReference type="Proteomes" id="UP000245771"/>
    </source>
</evidence>
<dbReference type="InterPro" id="IPR007757">
    <property type="entry name" value="MT-A70-like"/>
</dbReference>
<dbReference type="GeneID" id="37019051"/>
<evidence type="ECO:0000256" key="3">
    <source>
        <dbReference type="ARBA" id="ARBA00022679"/>
    </source>
</evidence>
<dbReference type="InterPro" id="IPR029063">
    <property type="entry name" value="SAM-dependent_MTases_sf"/>
</dbReference>
<evidence type="ECO:0000313" key="7">
    <source>
        <dbReference type="EMBL" id="PWN35447.1"/>
    </source>
</evidence>
<dbReference type="Proteomes" id="UP000245771">
    <property type="component" value="Unassembled WGS sequence"/>
</dbReference>
<comment type="similarity">
    <text evidence="6">Belongs to the MT-A70-like family.</text>
</comment>
<dbReference type="PROSITE" id="PS00092">
    <property type="entry name" value="N6_MTASE"/>
    <property type="match status" value="1"/>
</dbReference>
<name>A0A316VCQ5_9BASI</name>
<dbReference type="PROSITE" id="PS51143">
    <property type="entry name" value="MT_A70"/>
    <property type="match status" value="1"/>
</dbReference>
<dbReference type="PANTHER" id="PTHR12829">
    <property type="entry name" value="N6-ADENOSINE-METHYLTRANSFERASE"/>
    <property type="match status" value="1"/>
</dbReference>
<dbReference type="InParanoid" id="A0A316VCQ5"/>
<dbReference type="AlphaFoldDB" id="A0A316VCQ5"/>
<comment type="catalytic activity">
    <reaction evidence="5">
        <text>an adenosine in mRNA + S-adenosyl-L-methionine = an N(6)-methyladenosine in mRNA + S-adenosyl-L-homocysteine + H(+)</text>
        <dbReference type="Rhea" id="RHEA:55584"/>
        <dbReference type="Rhea" id="RHEA-COMP:12414"/>
        <dbReference type="Rhea" id="RHEA-COMP:12417"/>
        <dbReference type="ChEBI" id="CHEBI:15378"/>
        <dbReference type="ChEBI" id="CHEBI:57856"/>
        <dbReference type="ChEBI" id="CHEBI:59789"/>
        <dbReference type="ChEBI" id="CHEBI:74411"/>
        <dbReference type="ChEBI" id="CHEBI:74449"/>
        <dbReference type="EC" id="2.1.1.348"/>
    </reaction>
</comment>
<dbReference type="Pfam" id="PF05063">
    <property type="entry name" value="MT-A70"/>
    <property type="match status" value="2"/>
</dbReference>
<keyword evidence="4" id="KW-0949">S-adenosyl-L-methionine</keyword>
<dbReference type="EC" id="2.1.1.348" evidence="1"/>
<reference evidence="7 8" key="1">
    <citation type="journal article" date="2018" name="Mol. Biol. Evol.">
        <title>Broad Genomic Sampling Reveals a Smut Pathogenic Ancestry of the Fungal Clade Ustilaginomycotina.</title>
        <authorList>
            <person name="Kijpornyongpan T."/>
            <person name="Mondo S.J."/>
            <person name="Barry K."/>
            <person name="Sandor L."/>
            <person name="Lee J."/>
            <person name="Lipzen A."/>
            <person name="Pangilinan J."/>
            <person name="LaButti K."/>
            <person name="Hainaut M."/>
            <person name="Henrissat B."/>
            <person name="Grigoriev I.V."/>
            <person name="Spatafora J.W."/>
            <person name="Aime M.C."/>
        </authorList>
    </citation>
    <scope>NUCLEOTIDE SEQUENCE [LARGE SCALE GENOMIC DNA]</scope>
    <source>
        <strain evidence="7 8">MCA 3882</strain>
    </source>
</reference>
<dbReference type="OrthoDB" id="10262526at2759"/>
<dbReference type="EMBL" id="KZ819603">
    <property type="protein sequence ID" value="PWN35447.1"/>
    <property type="molecule type" value="Genomic_DNA"/>
</dbReference>
<evidence type="ECO:0000256" key="6">
    <source>
        <dbReference type="PROSITE-ProRule" id="PRU00489"/>
    </source>
</evidence>
<evidence type="ECO:0000256" key="5">
    <source>
        <dbReference type="ARBA" id="ARBA00048957"/>
    </source>
</evidence>
<keyword evidence="8" id="KW-1185">Reference proteome</keyword>
<dbReference type="STRING" id="1280837.A0A316VCQ5"/>
<dbReference type="PANTHER" id="PTHR12829:SF7">
    <property type="entry name" value="N6-ADENOSINE-METHYLTRANSFERASE CATALYTIC SUBUNIT"/>
    <property type="match status" value="1"/>
</dbReference>